<dbReference type="RefSeq" id="WP_050670815.1">
    <property type="nucleotide sequence ID" value="NZ_LAIR01000002.1"/>
</dbReference>
<dbReference type="Pfam" id="PF13376">
    <property type="entry name" value="OmdA"/>
    <property type="match status" value="1"/>
</dbReference>
<organism evidence="1 2">
    <name type="scientific">Luteipulveratus halotolerans</name>
    <dbReference type="NCBI Taxonomy" id="1631356"/>
    <lineage>
        <taxon>Bacteria</taxon>
        <taxon>Bacillati</taxon>
        <taxon>Actinomycetota</taxon>
        <taxon>Actinomycetes</taxon>
        <taxon>Micrococcales</taxon>
        <taxon>Dermacoccaceae</taxon>
        <taxon>Luteipulveratus</taxon>
    </lineage>
</organism>
<dbReference type="Proteomes" id="UP000037397">
    <property type="component" value="Unassembled WGS sequence"/>
</dbReference>
<reference evidence="2" key="1">
    <citation type="submission" date="2015-03" db="EMBL/GenBank/DDBJ databases">
        <title>Luteipulveratus halotolerans sp. nov., a novel actinobacterium (Dermacoccaceae) from Sarawak, Malaysia.</title>
        <authorList>
            <person name="Juboi H."/>
            <person name="Basik A."/>
            <person name="Shamsul S.S."/>
            <person name="Arnold P."/>
            <person name="Schmitt E.K."/>
            <person name="Sanglier J.-J."/>
            <person name="Yeo T."/>
        </authorList>
    </citation>
    <scope>NUCLEOTIDE SEQUENCE [LARGE SCALE GENOMIC DNA]</scope>
    <source>
        <strain evidence="2">C296001</strain>
    </source>
</reference>
<protein>
    <recommendedName>
        <fullName evidence="3">Bacteriocin-protection protein, YdeI/OmpD-associated family</fullName>
    </recommendedName>
</protein>
<dbReference type="AlphaFoldDB" id="A0A0L6CKT3"/>
<comment type="caution">
    <text evidence="1">The sequence shown here is derived from an EMBL/GenBank/DDBJ whole genome shotgun (WGS) entry which is preliminary data.</text>
</comment>
<evidence type="ECO:0000313" key="2">
    <source>
        <dbReference type="Proteomes" id="UP000037397"/>
    </source>
</evidence>
<dbReference type="EMBL" id="LAIR01000002">
    <property type="protein sequence ID" value="KNX38367.1"/>
    <property type="molecule type" value="Genomic_DNA"/>
</dbReference>
<gene>
    <name evidence="1" type="ORF">VV01_16380</name>
</gene>
<name>A0A0L6CKT3_9MICO</name>
<dbReference type="PATRIC" id="fig|1631356.3.peg.3250"/>
<keyword evidence="2" id="KW-1185">Reference proteome</keyword>
<accession>A0A0L6CKT3</accession>
<sequence length="224" mass="24840">MSGPGTPGGTPERPALFFADAAEWRAWLEQHHASEPELWMGLHKKHVADRGLTWKAAVVEALCFGWIDSVSQPLDDDSRRQRWSPRKASSNWSAVNLATVERLIEQGRMHPAGLAAYEARSPERERVYTYEKAPQTLPPEADALLRSDPAASAFWDAATPGYRRIATGWVLGAKRAETRERRLAALVEDCAAGRLIPSQRYGVEPAWVRRALAASAEARTLSDT</sequence>
<evidence type="ECO:0008006" key="3">
    <source>
        <dbReference type="Google" id="ProtNLM"/>
    </source>
</evidence>
<evidence type="ECO:0000313" key="1">
    <source>
        <dbReference type="EMBL" id="KNX38367.1"/>
    </source>
</evidence>
<dbReference type="OrthoDB" id="9796999at2"/>
<dbReference type="STRING" id="1631356.VV01_16380"/>
<proteinExistence type="predicted"/>